<sequence length="484" mass="51804">MNTMELLQDFFARETPRMTALADRIWSLAELRYAETASARLHMDALAGSGFRITRDVAGIPTAFMAEWGDEGPVIAFLGEYDALSGLNQQSGALVCTPSVDSPGLAGHGCGHHLLGASAHFAAIALQAHLQASGQRARVRYYGCPAEEGGSGKTFMARAGVFDDVDAALTWHPASFTGVFSQSTLANIQAKFIFHGKASHAAHSPHLGRSALDAVELMNVGVNYLREHMPPDARVHYAVTDSGGMSPNVVQARAEVLYLVRAARNHEAAELYERVQNVARGAALMTGCRVEIVFDKACSNLLQNTTLNKVLHARLLAEGALAVDAGAQTKAADFQATLSADEIDAVSRPLASVLRGKVPAVFEGVAPYDPDANDILFGSTDVADVSWITPTAQAWVACYAFGTPMHSWQMVSQGQSALAHAGMVRAARVLATTAIELVRRPGLIAQAKAELLQRRQGKPYECPIPADVPLPFLRPQDSQANQNR</sequence>
<keyword evidence="2" id="KW-0378">Hydrolase</keyword>
<feature type="domain" description="Peptidase M20 dimerisation" evidence="1">
    <location>
        <begin position="188"/>
        <end position="280"/>
    </location>
</feature>
<dbReference type="Gene3D" id="3.40.630.10">
    <property type="entry name" value="Zn peptidases"/>
    <property type="match status" value="1"/>
</dbReference>
<dbReference type="NCBIfam" id="TIGR01891">
    <property type="entry name" value="amidohydrolases"/>
    <property type="match status" value="1"/>
</dbReference>
<organism evidence="2 3">
    <name type="scientific">Alicycliphilus denitrificans</name>
    <dbReference type="NCBI Taxonomy" id="179636"/>
    <lineage>
        <taxon>Bacteria</taxon>
        <taxon>Pseudomonadati</taxon>
        <taxon>Pseudomonadota</taxon>
        <taxon>Betaproteobacteria</taxon>
        <taxon>Burkholderiales</taxon>
        <taxon>Comamonadaceae</taxon>
        <taxon>Alicycliphilus</taxon>
    </lineage>
</organism>
<dbReference type="EMBL" id="NKDB02000002">
    <property type="protein sequence ID" value="RKJ96698.1"/>
    <property type="molecule type" value="Genomic_DNA"/>
</dbReference>
<reference evidence="2 3" key="1">
    <citation type="submission" date="2018-09" db="EMBL/GenBank/DDBJ databases">
        <title>Genome comparison of Alicycliphilus sp. BQ1, a polyurethanolytic bacterium, with its closest phylogenetic relatives Alicycliphilus denitrificans BC and K601, unable to attack polyurethane.</title>
        <authorList>
            <person name="Loza-Tavera H."/>
            <person name="Lozano L."/>
            <person name="Cevallos M."/>
            <person name="Maya-Lucas O."/>
            <person name="Garcia-Mena J."/>
            <person name="Hernandez J."/>
        </authorList>
    </citation>
    <scope>NUCLEOTIDE SEQUENCE [LARGE SCALE GENOMIC DNA]</scope>
    <source>
        <strain evidence="2 3">BQ1</strain>
    </source>
</reference>
<evidence type="ECO:0000313" key="2">
    <source>
        <dbReference type="EMBL" id="RKJ96698.1"/>
    </source>
</evidence>
<dbReference type="InterPro" id="IPR052030">
    <property type="entry name" value="Peptidase_M20/M20A_hydrolases"/>
</dbReference>
<dbReference type="GO" id="GO:0016805">
    <property type="term" value="F:dipeptidase activity"/>
    <property type="evidence" value="ECO:0007669"/>
    <property type="project" value="TreeGrafter"/>
</dbReference>
<dbReference type="SUPFAM" id="SSF53187">
    <property type="entry name" value="Zn-dependent exopeptidases"/>
    <property type="match status" value="1"/>
</dbReference>
<dbReference type="PANTHER" id="PTHR30575">
    <property type="entry name" value="PEPTIDASE M20"/>
    <property type="match status" value="1"/>
</dbReference>
<dbReference type="Gene3D" id="3.30.70.360">
    <property type="match status" value="1"/>
</dbReference>
<evidence type="ECO:0000313" key="3">
    <source>
        <dbReference type="Proteomes" id="UP000216225"/>
    </source>
</evidence>
<dbReference type="InterPro" id="IPR011650">
    <property type="entry name" value="Peptidase_M20_dimer"/>
</dbReference>
<dbReference type="GO" id="GO:0046657">
    <property type="term" value="P:folic acid catabolic process"/>
    <property type="evidence" value="ECO:0007669"/>
    <property type="project" value="TreeGrafter"/>
</dbReference>
<proteinExistence type="predicted"/>
<dbReference type="Pfam" id="PF07687">
    <property type="entry name" value="M20_dimer"/>
    <property type="match status" value="1"/>
</dbReference>
<gene>
    <name evidence="2" type="ORF">CE154_011815</name>
</gene>
<dbReference type="InterPro" id="IPR036264">
    <property type="entry name" value="Bact_exopeptidase_dim_dom"/>
</dbReference>
<dbReference type="CDD" id="cd05673">
    <property type="entry name" value="M20_Acy1L2_AbgB"/>
    <property type="match status" value="1"/>
</dbReference>
<dbReference type="GO" id="GO:0071713">
    <property type="term" value="F:para-aminobenzoyl-glutamate hydrolase activity"/>
    <property type="evidence" value="ECO:0007669"/>
    <property type="project" value="TreeGrafter"/>
</dbReference>
<dbReference type="PANTHER" id="PTHR30575:SF0">
    <property type="entry name" value="XAA-ARG DIPEPTIDASE"/>
    <property type="match status" value="1"/>
</dbReference>
<dbReference type="InterPro" id="IPR017439">
    <property type="entry name" value="Amidohydrolase"/>
</dbReference>
<name>A0A420KBW9_9BURK</name>
<accession>A0A420KBW9</accession>
<dbReference type="FunFam" id="3.30.70.360:FF:000004">
    <property type="entry name" value="Peptidase M20 domain-containing protein 2"/>
    <property type="match status" value="1"/>
</dbReference>
<comment type="caution">
    <text evidence="2">The sequence shown here is derived from an EMBL/GenBank/DDBJ whole genome shotgun (WGS) entry which is preliminary data.</text>
</comment>
<dbReference type="PIRSF" id="PIRSF037227">
    <property type="entry name" value="Aminobenzoyl-glu_utiliz_pB"/>
    <property type="match status" value="1"/>
</dbReference>
<dbReference type="Proteomes" id="UP000216225">
    <property type="component" value="Unassembled WGS sequence"/>
</dbReference>
<dbReference type="SUPFAM" id="SSF55031">
    <property type="entry name" value="Bacterial exopeptidase dimerisation domain"/>
    <property type="match status" value="1"/>
</dbReference>
<protein>
    <submittedName>
        <fullName evidence="2">Amidohydrolase</fullName>
    </submittedName>
</protein>
<dbReference type="AlphaFoldDB" id="A0A420KBW9"/>
<dbReference type="InterPro" id="IPR017145">
    <property type="entry name" value="Aminobenzoyl-glu_utiliz_pB"/>
</dbReference>
<dbReference type="GO" id="GO:0005737">
    <property type="term" value="C:cytoplasm"/>
    <property type="evidence" value="ECO:0007669"/>
    <property type="project" value="TreeGrafter"/>
</dbReference>
<evidence type="ECO:0000259" key="1">
    <source>
        <dbReference type="Pfam" id="PF07687"/>
    </source>
</evidence>